<sequence>MKEFYNVKSTISASAKKIVGQHGNIEDLHLIMRNIRGTAAYWRTALLDLTAMIKAIGPPTYFVTFSCNDINWIDMRKALLYADRRENAHPEALSINEVQKLIEKYPVVVARQFMNRFNALKKLMKNNHGIFGGKVKDYWYRVEMQNRGSPHIHMLVWIENHPSFDTLEGIEVLDEVITCRLPDENDELYDLVKNCQKHAHRPTCRKQDRNILCRFAFPRPPSTETRIVAQSSAEFLRNNGRICVLKRRKEDEMINNYNRTLLKFWGANMDIQPCGSNDSIAYYVAKYISKNEPTVLDRSIIEAIQQVRQEEDDISRRMFKISMKILNERQVSAVECAFRLCGLRLRESSRKTQMINTRLPEQRYRVIRFDNDDNADGFCNNIIDRYTKRPRSNEEFDFDNMCLLEFAMLFEPYYRKNNTNINDDDENVDQDAYGDQEIRTKKRLITLTDEKGSRMAVRNTPAIARAPNFTMAKDPNNYFYSLLVQFLPFRNEDEILNGYTSPHEAFVDREQELRRSNTFMDAYLIRDQQLTAAFNQVHAFELLQDPIVENEDVEEAEMPETDMTNEQFQAVQQALNVEQRELYNTITASIQRQQQDESGAKLRYFITGGAGTGKSFTLKTLREQVNRCYGKKAVKTCALTGVAARLIGGNTIHSLLKLPVEKDNRMGPMPLLTGNYLRVMRNQWRDTEFLFIDEISMVPYEMLVMINSRLQQLKNNDRLFGRINILVFGDLMQLPPVHGRQVFEQPPHMAGGTHFWQLFTLVELTQNMRQQGDNTFIDILNALRVGEIRREHLQTLMDKVSNDASGLFAINGALRVYPTNEQVNKHNEAVLQYYRELGTEITEINAFDQMVDTSENDRIENIENVTPKDINKTGGLPKKLQIFVGAKVMLRSNVDVEKGLVNGSIGNITEIKWPGFRRGRVHEHDIPSVKVDFGRDSVHWIIPKSIQFPATNKKQMERRMLPMVLSWASTVHKMQGSTVDAAVIYLGSKLFARGQAYVALSRVRSLDGLRIEEMDCKMLIGNKPVNTAALNEMNRMRNLGYDPNDVDE</sequence>
<dbReference type="GO" id="GO:0016887">
    <property type="term" value="F:ATP hydrolysis activity"/>
    <property type="evidence" value="ECO:0007669"/>
    <property type="project" value="RHEA"/>
</dbReference>
<keyword evidence="1 9" id="KW-0547">Nucleotide-binding</keyword>
<comment type="similarity">
    <text evidence="9">Belongs to the helicase family.</text>
</comment>
<evidence type="ECO:0000256" key="8">
    <source>
        <dbReference type="ARBA" id="ARBA00023235"/>
    </source>
</evidence>
<keyword evidence="6" id="KW-0238">DNA-binding</keyword>
<accession>A0A4C1UXQ8</accession>
<evidence type="ECO:0000259" key="12">
    <source>
        <dbReference type="Pfam" id="PF21530"/>
    </source>
</evidence>
<evidence type="ECO:0000313" key="13">
    <source>
        <dbReference type="EMBL" id="GBP31245.1"/>
    </source>
</evidence>
<feature type="domain" description="Helitron helicase-like" evidence="11">
    <location>
        <begin position="22"/>
        <end position="156"/>
    </location>
</feature>
<dbReference type="GO" id="GO:0006281">
    <property type="term" value="P:DNA repair"/>
    <property type="evidence" value="ECO:0007669"/>
    <property type="project" value="UniProtKB-KW"/>
</dbReference>
<dbReference type="Gene3D" id="3.40.50.300">
    <property type="entry name" value="P-loop containing nucleotide triphosphate hydrolases"/>
    <property type="match status" value="2"/>
</dbReference>
<organism evidence="13 14">
    <name type="scientific">Eumeta variegata</name>
    <name type="common">Bagworm moth</name>
    <name type="synonym">Eumeta japonica</name>
    <dbReference type="NCBI Taxonomy" id="151549"/>
    <lineage>
        <taxon>Eukaryota</taxon>
        <taxon>Metazoa</taxon>
        <taxon>Ecdysozoa</taxon>
        <taxon>Arthropoda</taxon>
        <taxon>Hexapoda</taxon>
        <taxon>Insecta</taxon>
        <taxon>Pterygota</taxon>
        <taxon>Neoptera</taxon>
        <taxon>Endopterygota</taxon>
        <taxon>Lepidoptera</taxon>
        <taxon>Glossata</taxon>
        <taxon>Ditrysia</taxon>
        <taxon>Tineoidea</taxon>
        <taxon>Psychidae</taxon>
        <taxon>Oiketicinae</taxon>
        <taxon>Eumeta</taxon>
    </lineage>
</organism>
<evidence type="ECO:0000256" key="1">
    <source>
        <dbReference type="ARBA" id="ARBA00022741"/>
    </source>
</evidence>
<evidence type="ECO:0000259" key="10">
    <source>
        <dbReference type="Pfam" id="PF05970"/>
    </source>
</evidence>
<dbReference type="OrthoDB" id="416437at2759"/>
<keyword evidence="2 9" id="KW-0227">DNA damage</keyword>
<feature type="domain" description="DNA helicase Pif1-like DEAD-box helicase" evidence="10">
    <location>
        <begin position="575"/>
        <end position="791"/>
    </location>
</feature>
<dbReference type="SUPFAM" id="SSF52540">
    <property type="entry name" value="P-loop containing nucleoside triphosphate hydrolases"/>
    <property type="match status" value="2"/>
</dbReference>
<evidence type="ECO:0000256" key="2">
    <source>
        <dbReference type="ARBA" id="ARBA00022763"/>
    </source>
</evidence>
<dbReference type="EC" id="5.6.2.3" evidence="9"/>
<keyword evidence="9" id="KW-0233">DNA recombination</keyword>
<name>A0A4C1UXQ8_EUMVA</name>
<evidence type="ECO:0000256" key="4">
    <source>
        <dbReference type="ARBA" id="ARBA00022806"/>
    </source>
</evidence>
<dbReference type="Pfam" id="PF21530">
    <property type="entry name" value="Pif1_2B_dom"/>
    <property type="match status" value="1"/>
</dbReference>
<dbReference type="EMBL" id="BGZK01000243">
    <property type="protein sequence ID" value="GBP31245.1"/>
    <property type="molecule type" value="Genomic_DNA"/>
</dbReference>
<gene>
    <name evidence="13" type="ORF">EVAR_21525_1</name>
</gene>
<feature type="domain" description="DNA helicase Pif1-like 2B" evidence="12">
    <location>
        <begin position="875"/>
        <end position="910"/>
    </location>
</feature>
<dbReference type="AlphaFoldDB" id="A0A4C1UXQ8"/>
<dbReference type="InterPro" id="IPR049163">
    <property type="entry name" value="Pif1-like_2B_dom"/>
</dbReference>
<protein>
    <recommendedName>
        <fullName evidence="9">ATP-dependent DNA helicase</fullName>
        <ecNumber evidence="9">5.6.2.3</ecNumber>
    </recommendedName>
</protein>
<dbReference type="Pfam" id="PF14214">
    <property type="entry name" value="Helitron_like_N"/>
    <property type="match status" value="1"/>
</dbReference>
<evidence type="ECO:0000256" key="3">
    <source>
        <dbReference type="ARBA" id="ARBA00022801"/>
    </source>
</evidence>
<evidence type="ECO:0000313" key="14">
    <source>
        <dbReference type="Proteomes" id="UP000299102"/>
    </source>
</evidence>
<dbReference type="PANTHER" id="PTHR47642:SF5">
    <property type="entry name" value="ATP-DEPENDENT DNA HELICASE"/>
    <property type="match status" value="1"/>
</dbReference>
<dbReference type="InterPro" id="IPR027417">
    <property type="entry name" value="P-loop_NTPase"/>
</dbReference>
<dbReference type="STRING" id="151549.A0A4C1UXQ8"/>
<reference evidence="13 14" key="1">
    <citation type="journal article" date="2019" name="Commun. Biol.">
        <title>The bagworm genome reveals a unique fibroin gene that provides high tensile strength.</title>
        <authorList>
            <person name="Kono N."/>
            <person name="Nakamura H."/>
            <person name="Ohtoshi R."/>
            <person name="Tomita M."/>
            <person name="Numata K."/>
            <person name="Arakawa K."/>
        </authorList>
    </citation>
    <scope>NUCLEOTIDE SEQUENCE [LARGE SCALE GENOMIC DNA]</scope>
</reference>
<dbReference type="GO" id="GO:0000723">
    <property type="term" value="P:telomere maintenance"/>
    <property type="evidence" value="ECO:0007669"/>
    <property type="project" value="InterPro"/>
</dbReference>
<dbReference type="GO" id="GO:0043139">
    <property type="term" value="F:5'-3' DNA helicase activity"/>
    <property type="evidence" value="ECO:0007669"/>
    <property type="project" value="UniProtKB-EC"/>
</dbReference>
<dbReference type="InterPro" id="IPR025476">
    <property type="entry name" value="Helitron_helicase-like"/>
</dbReference>
<keyword evidence="4 9" id="KW-0347">Helicase</keyword>
<comment type="caution">
    <text evidence="13">The sequence shown here is derived from an EMBL/GenBank/DDBJ whole genome shotgun (WGS) entry which is preliminary data.</text>
</comment>
<keyword evidence="14" id="KW-1185">Reference proteome</keyword>
<comment type="cofactor">
    <cofactor evidence="9">
        <name>Mg(2+)</name>
        <dbReference type="ChEBI" id="CHEBI:18420"/>
    </cofactor>
</comment>
<dbReference type="CDD" id="cd18809">
    <property type="entry name" value="SF1_C_RecD"/>
    <property type="match status" value="1"/>
</dbReference>
<comment type="catalytic activity">
    <reaction evidence="9">
        <text>ATP + H2O = ADP + phosphate + H(+)</text>
        <dbReference type="Rhea" id="RHEA:13065"/>
        <dbReference type="ChEBI" id="CHEBI:15377"/>
        <dbReference type="ChEBI" id="CHEBI:15378"/>
        <dbReference type="ChEBI" id="CHEBI:30616"/>
        <dbReference type="ChEBI" id="CHEBI:43474"/>
        <dbReference type="ChEBI" id="CHEBI:456216"/>
        <dbReference type="EC" id="5.6.2.3"/>
    </reaction>
</comment>
<dbReference type="InterPro" id="IPR010285">
    <property type="entry name" value="DNA_helicase_pif1-like_DEAD"/>
</dbReference>
<dbReference type="PANTHER" id="PTHR47642">
    <property type="entry name" value="ATP-DEPENDENT DNA HELICASE"/>
    <property type="match status" value="1"/>
</dbReference>
<evidence type="ECO:0000259" key="11">
    <source>
        <dbReference type="Pfam" id="PF14214"/>
    </source>
</evidence>
<evidence type="ECO:0000256" key="6">
    <source>
        <dbReference type="ARBA" id="ARBA00023125"/>
    </source>
</evidence>
<keyword evidence="3 9" id="KW-0378">Hydrolase</keyword>
<evidence type="ECO:0000256" key="5">
    <source>
        <dbReference type="ARBA" id="ARBA00022840"/>
    </source>
</evidence>
<keyword evidence="8" id="KW-0413">Isomerase</keyword>
<dbReference type="GO" id="GO:0006310">
    <property type="term" value="P:DNA recombination"/>
    <property type="evidence" value="ECO:0007669"/>
    <property type="project" value="UniProtKB-KW"/>
</dbReference>
<evidence type="ECO:0000256" key="7">
    <source>
        <dbReference type="ARBA" id="ARBA00023204"/>
    </source>
</evidence>
<dbReference type="InterPro" id="IPR051055">
    <property type="entry name" value="PIF1_helicase"/>
</dbReference>
<dbReference type="Pfam" id="PF05970">
    <property type="entry name" value="PIF1"/>
    <property type="match status" value="1"/>
</dbReference>
<dbReference type="Proteomes" id="UP000299102">
    <property type="component" value="Unassembled WGS sequence"/>
</dbReference>
<proteinExistence type="inferred from homology"/>
<keyword evidence="7 9" id="KW-0234">DNA repair</keyword>
<keyword evidence="5 9" id="KW-0067">ATP-binding</keyword>
<evidence type="ECO:0000256" key="9">
    <source>
        <dbReference type="RuleBase" id="RU363044"/>
    </source>
</evidence>
<dbReference type="GO" id="GO:0005524">
    <property type="term" value="F:ATP binding"/>
    <property type="evidence" value="ECO:0007669"/>
    <property type="project" value="UniProtKB-KW"/>
</dbReference>